<reference evidence="1 2" key="1">
    <citation type="journal article" date="2022" name="Hortic Res">
        <title>A haplotype resolved chromosomal level avocado genome allows analysis of novel avocado genes.</title>
        <authorList>
            <person name="Nath O."/>
            <person name="Fletcher S.J."/>
            <person name="Hayward A."/>
            <person name="Shaw L.M."/>
            <person name="Masouleh A.K."/>
            <person name="Furtado A."/>
            <person name="Henry R.J."/>
            <person name="Mitter N."/>
        </authorList>
    </citation>
    <scope>NUCLEOTIDE SEQUENCE [LARGE SCALE GENOMIC DNA]</scope>
    <source>
        <strain evidence="2">cv. Hass</strain>
    </source>
</reference>
<organism evidence="1 2">
    <name type="scientific">Persea americana</name>
    <name type="common">Avocado</name>
    <dbReference type="NCBI Taxonomy" id="3435"/>
    <lineage>
        <taxon>Eukaryota</taxon>
        <taxon>Viridiplantae</taxon>
        <taxon>Streptophyta</taxon>
        <taxon>Embryophyta</taxon>
        <taxon>Tracheophyta</taxon>
        <taxon>Spermatophyta</taxon>
        <taxon>Magnoliopsida</taxon>
        <taxon>Magnoliidae</taxon>
        <taxon>Laurales</taxon>
        <taxon>Lauraceae</taxon>
        <taxon>Persea</taxon>
    </lineage>
</organism>
<dbReference type="Proteomes" id="UP001234297">
    <property type="component" value="Chromosome 4"/>
</dbReference>
<protein>
    <submittedName>
        <fullName evidence="1">Uncharacterized protein</fullName>
    </submittedName>
</protein>
<name>A0ACC2KBK6_PERAE</name>
<keyword evidence="2" id="KW-1185">Reference proteome</keyword>
<comment type="caution">
    <text evidence="1">The sequence shown here is derived from an EMBL/GenBank/DDBJ whole genome shotgun (WGS) entry which is preliminary data.</text>
</comment>
<accession>A0ACC2KBK6</accession>
<dbReference type="EMBL" id="CM056812">
    <property type="protein sequence ID" value="KAJ8618359.1"/>
    <property type="molecule type" value="Genomic_DNA"/>
</dbReference>
<sequence length="112" mass="13219">MPLARSSSSDKGEVEKRVQELMDKVKFDAVEETFNMLEMTLKKNDSKGPIYIKIYFLLMMKNRLKELWEYLRKQVMEEENDELNKDGEFSTISCYATTVRRMPLLLPSHFTA</sequence>
<evidence type="ECO:0000313" key="2">
    <source>
        <dbReference type="Proteomes" id="UP001234297"/>
    </source>
</evidence>
<proteinExistence type="predicted"/>
<gene>
    <name evidence="1" type="ORF">MRB53_014545</name>
</gene>
<evidence type="ECO:0000313" key="1">
    <source>
        <dbReference type="EMBL" id="KAJ8618359.1"/>
    </source>
</evidence>